<evidence type="ECO:0008006" key="5">
    <source>
        <dbReference type="Google" id="ProtNLM"/>
    </source>
</evidence>
<name>A0ABW6WQ22_9ACTN</name>
<feature type="chain" id="PRO_5047031369" description="Lipoprotein" evidence="2">
    <location>
        <begin position="26"/>
        <end position="198"/>
    </location>
</feature>
<dbReference type="EMBL" id="JBIAZU010000006">
    <property type="protein sequence ID" value="MFF5294272.1"/>
    <property type="molecule type" value="Genomic_DNA"/>
</dbReference>
<comment type="caution">
    <text evidence="3">The sequence shown here is derived from an EMBL/GenBank/DDBJ whole genome shotgun (WGS) entry which is preliminary data.</text>
</comment>
<feature type="compositionally biased region" description="Low complexity" evidence="1">
    <location>
        <begin position="30"/>
        <end position="59"/>
    </location>
</feature>
<accession>A0ABW6WQ22</accession>
<reference evidence="3 4" key="1">
    <citation type="submission" date="2024-10" db="EMBL/GenBank/DDBJ databases">
        <title>The Natural Products Discovery Center: Release of the First 8490 Sequenced Strains for Exploring Actinobacteria Biosynthetic Diversity.</title>
        <authorList>
            <person name="Kalkreuter E."/>
            <person name="Kautsar S.A."/>
            <person name="Yang D."/>
            <person name="Bader C.D."/>
            <person name="Teijaro C.N."/>
            <person name="Fluegel L."/>
            <person name="Davis C.M."/>
            <person name="Simpson J.R."/>
            <person name="Lauterbach L."/>
            <person name="Steele A.D."/>
            <person name="Gui C."/>
            <person name="Meng S."/>
            <person name="Li G."/>
            <person name="Viehrig K."/>
            <person name="Ye F."/>
            <person name="Su P."/>
            <person name="Kiefer A.F."/>
            <person name="Nichols A."/>
            <person name="Cepeda A.J."/>
            <person name="Yan W."/>
            <person name="Fan B."/>
            <person name="Jiang Y."/>
            <person name="Adhikari A."/>
            <person name="Zheng C.-J."/>
            <person name="Schuster L."/>
            <person name="Cowan T.M."/>
            <person name="Smanski M.J."/>
            <person name="Chevrette M.G."/>
            <person name="De Carvalho L.P.S."/>
            <person name="Shen B."/>
        </authorList>
    </citation>
    <scope>NUCLEOTIDE SEQUENCE [LARGE SCALE GENOMIC DNA]</scope>
    <source>
        <strain evidence="3 4">NPDC000087</strain>
    </source>
</reference>
<organism evidence="3 4">
    <name type="scientific">Paractinoplanes globisporus</name>
    <dbReference type="NCBI Taxonomy" id="113565"/>
    <lineage>
        <taxon>Bacteria</taxon>
        <taxon>Bacillati</taxon>
        <taxon>Actinomycetota</taxon>
        <taxon>Actinomycetes</taxon>
        <taxon>Micromonosporales</taxon>
        <taxon>Micromonosporaceae</taxon>
        <taxon>Paractinoplanes</taxon>
    </lineage>
</organism>
<evidence type="ECO:0000313" key="4">
    <source>
        <dbReference type="Proteomes" id="UP001602245"/>
    </source>
</evidence>
<evidence type="ECO:0000256" key="1">
    <source>
        <dbReference type="SAM" id="MobiDB-lite"/>
    </source>
</evidence>
<evidence type="ECO:0000256" key="2">
    <source>
        <dbReference type="SAM" id="SignalP"/>
    </source>
</evidence>
<sequence>MNWVNVGIRVAAGSAAAALALGGTAGCGGSDSPADAAGPSASSGMGGPTTAPADTATKPPASPTPVLADGRSPVYLTGLNAKGNTVTFDLIEFLTGDAAKAEWQKEHPEQPDGPDDDYLIVNNNKKLRTLPVAAGAKCVVLATLGGTDTKTIAFADLPAFLKKQNKDLTVPKGEIAVLPFWLTVKGGAVTKLEEQFLP</sequence>
<keyword evidence="2" id="KW-0732">Signal</keyword>
<protein>
    <recommendedName>
        <fullName evidence="5">Lipoprotein</fullName>
    </recommendedName>
</protein>
<dbReference type="RefSeq" id="WP_020514918.1">
    <property type="nucleotide sequence ID" value="NZ_JBIAZU010000006.1"/>
</dbReference>
<dbReference type="Proteomes" id="UP001602245">
    <property type="component" value="Unassembled WGS sequence"/>
</dbReference>
<proteinExistence type="predicted"/>
<feature type="signal peptide" evidence="2">
    <location>
        <begin position="1"/>
        <end position="25"/>
    </location>
</feature>
<feature type="region of interest" description="Disordered" evidence="1">
    <location>
        <begin position="27"/>
        <end position="69"/>
    </location>
</feature>
<keyword evidence="4" id="KW-1185">Reference proteome</keyword>
<evidence type="ECO:0000313" key="3">
    <source>
        <dbReference type="EMBL" id="MFF5294272.1"/>
    </source>
</evidence>
<gene>
    <name evidence="3" type="ORF">ACFY35_32955</name>
</gene>